<protein>
    <recommendedName>
        <fullName evidence="3">C2H2-type domain-containing protein</fullName>
    </recommendedName>
</protein>
<dbReference type="PANTHER" id="PTHR42085">
    <property type="entry name" value="F-BOX DOMAIN-CONTAINING PROTEIN"/>
    <property type="match status" value="1"/>
</dbReference>
<organism evidence="1 2">
    <name type="scientific">Aspergillus cavernicola</name>
    <dbReference type="NCBI Taxonomy" id="176166"/>
    <lineage>
        <taxon>Eukaryota</taxon>
        <taxon>Fungi</taxon>
        <taxon>Dikarya</taxon>
        <taxon>Ascomycota</taxon>
        <taxon>Pezizomycotina</taxon>
        <taxon>Eurotiomycetes</taxon>
        <taxon>Eurotiomycetidae</taxon>
        <taxon>Eurotiales</taxon>
        <taxon>Aspergillaceae</taxon>
        <taxon>Aspergillus</taxon>
        <taxon>Aspergillus subgen. Nidulantes</taxon>
    </lineage>
</organism>
<evidence type="ECO:0008006" key="3">
    <source>
        <dbReference type="Google" id="ProtNLM"/>
    </source>
</evidence>
<dbReference type="InterPro" id="IPR038883">
    <property type="entry name" value="AN11006-like"/>
</dbReference>
<dbReference type="Proteomes" id="UP001610335">
    <property type="component" value="Unassembled WGS sequence"/>
</dbReference>
<comment type="caution">
    <text evidence="1">The sequence shown here is derived from an EMBL/GenBank/DDBJ whole genome shotgun (WGS) entry which is preliminary data.</text>
</comment>
<gene>
    <name evidence="1" type="ORF">BDW59DRAFT_156629</name>
</gene>
<dbReference type="PANTHER" id="PTHR42085:SF2">
    <property type="entry name" value="F-BOX DOMAIN-CONTAINING PROTEIN"/>
    <property type="match status" value="1"/>
</dbReference>
<accession>A0ABR4J1Q0</accession>
<evidence type="ECO:0000313" key="1">
    <source>
        <dbReference type="EMBL" id="KAL2833831.1"/>
    </source>
</evidence>
<dbReference type="EMBL" id="JBFXLS010000003">
    <property type="protein sequence ID" value="KAL2833831.1"/>
    <property type="molecule type" value="Genomic_DNA"/>
</dbReference>
<keyword evidence="2" id="KW-1185">Reference proteome</keyword>
<evidence type="ECO:0000313" key="2">
    <source>
        <dbReference type="Proteomes" id="UP001610335"/>
    </source>
</evidence>
<reference evidence="1 2" key="1">
    <citation type="submission" date="2024-07" db="EMBL/GenBank/DDBJ databases">
        <title>Section-level genome sequencing and comparative genomics of Aspergillus sections Usti and Cavernicolus.</title>
        <authorList>
            <consortium name="Lawrence Berkeley National Laboratory"/>
            <person name="Nybo J.L."/>
            <person name="Vesth T.C."/>
            <person name="Theobald S."/>
            <person name="Frisvad J.C."/>
            <person name="Larsen T.O."/>
            <person name="Kjaerboelling I."/>
            <person name="Rothschild-Mancinelli K."/>
            <person name="Lyhne E.K."/>
            <person name="Kogle M.E."/>
            <person name="Barry K."/>
            <person name="Clum A."/>
            <person name="Na H."/>
            <person name="Ledsgaard L."/>
            <person name="Lin J."/>
            <person name="Lipzen A."/>
            <person name="Kuo A."/>
            <person name="Riley R."/>
            <person name="Mondo S."/>
            <person name="LaButti K."/>
            <person name="Haridas S."/>
            <person name="Pangalinan J."/>
            <person name="Salamov A.A."/>
            <person name="Simmons B.A."/>
            <person name="Magnuson J.K."/>
            <person name="Chen J."/>
            <person name="Drula E."/>
            <person name="Henrissat B."/>
            <person name="Wiebenga A."/>
            <person name="Lubbers R.J."/>
            <person name="Gomes A.C."/>
            <person name="Makela M.R."/>
            <person name="Stajich J."/>
            <person name="Grigoriev I.V."/>
            <person name="Mortensen U.H."/>
            <person name="De vries R.P."/>
            <person name="Baker S.E."/>
            <person name="Andersen M.R."/>
        </authorList>
    </citation>
    <scope>NUCLEOTIDE SEQUENCE [LARGE SCALE GENOMIC DNA]</scope>
    <source>
        <strain evidence="1 2">CBS 600.67</strain>
    </source>
</reference>
<name>A0ABR4J1Q0_9EURO</name>
<proteinExistence type="predicted"/>
<sequence>MPWKAQLCPFCDKQYANKQGLINHLLNYVGERRWPTDGFHDVLKIQTLPIMNGHFPSENIQYQCPSCAKVISGRSKQSFLDHVIYRQHYGTIDEHAFREKDFDLEPFKIWRPRGVFPFFRLPFDLREMIYKATLCFEKIQFRERVQKSSLYPAKGIWLQHVPTTNLLSLLTVSRQVYNEARRVFYRCNKFVFRSSDALPIFLIGIGSENAALLRSIRWYNAYGAHENVLDIVESLTTRPKGHGTPSVDIWNDEKQFLNFVRILQAPQGGSRTSTDRLLRLDHEDMAAGDIRYRFGFSICCYESNGQKRKGVAAYELRARKYSEDDPVRIAALQSLVDASRKES</sequence>